<feature type="region of interest" description="Disordered" evidence="1">
    <location>
        <begin position="28"/>
        <end position="47"/>
    </location>
</feature>
<dbReference type="AlphaFoldDB" id="A0AAD4HEI1"/>
<comment type="caution">
    <text evidence="2">The sequence shown here is derived from an EMBL/GenBank/DDBJ whole genome shotgun (WGS) entry which is preliminary data.</text>
</comment>
<gene>
    <name evidence="2" type="ORF">F5891DRAFT_985725</name>
</gene>
<dbReference type="RefSeq" id="XP_041219153.1">
    <property type="nucleotide sequence ID" value="XM_041377642.1"/>
</dbReference>
<sequence>MSPSPNKPRKPLILDYVSVPPFPKGLTRADYSKFSSHDNTRQGEGNSSLVEALATAFSQNNREPLPFPKPLTPTTTVYIRRPSEVSTLQGSPLPMLGKKRSKLPLGVQFRYRMAPTASGCASAKCGTSAGVKKPDMKNTLRFGTSADVKKPDMKKRRVFIGKPLPEWKVCTVRYLDHSLPVSAQSSRSPSPEFTLDSDGTLTPLEVLEEQMHYTPLEVLEAQDTGRRIHSYGS</sequence>
<organism evidence="2 3">
    <name type="scientific">Suillus fuscotomentosus</name>
    <dbReference type="NCBI Taxonomy" id="1912939"/>
    <lineage>
        <taxon>Eukaryota</taxon>
        <taxon>Fungi</taxon>
        <taxon>Dikarya</taxon>
        <taxon>Basidiomycota</taxon>
        <taxon>Agaricomycotina</taxon>
        <taxon>Agaricomycetes</taxon>
        <taxon>Agaricomycetidae</taxon>
        <taxon>Boletales</taxon>
        <taxon>Suillineae</taxon>
        <taxon>Suillaceae</taxon>
        <taxon>Suillus</taxon>
    </lineage>
</organism>
<keyword evidence="3" id="KW-1185">Reference proteome</keyword>
<dbReference type="EMBL" id="JABBWK010000095">
    <property type="protein sequence ID" value="KAG1893577.1"/>
    <property type="molecule type" value="Genomic_DNA"/>
</dbReference>
<name>A0AAD4HEI1_9AGAM</name>
<reference evidence="2" key="1">
    <citation type="journal article" date="2020" name="New Phytol.">
        <title>Comparative genomics reveals dynamic genome evolution in host specialist ectomycorrhizal fungi.</title>
        <authorList>
            <person name="Lofgren L.A."/>
            <person name="Nguyen N.H."/>
            <person name="Vilgalys R."/>
            <person name="Ruytinx J."/>
            <person name="Liao H.L."/>
            <person name="Branco S."/>
            <person name="Kuo A."/>
            <person name="LaButti K."/>
            <person name="Lipzen A."/>
            <person name="Andreopoulos W."/>
            <person name="Pangilinan J."/>
            <person name="Riley R."/>
            <person name="Hundley H."/>
            <person name="Na H."/>
            <person name="Barry K."/>
            <person name="Grigoriev I.V."/>
            <person name="Stajich J.E."/>
            <person name="Kennedy P.G."/>
        </authorList>
    </citation>
    <scope>NUCLEOTIDE SEQUENCE</scope>
    <source>
        <strain evidence="2">FC203</strain>
    </source>
</reference>
<dbReference type="GeneID" id="64671940"/>
<dbReference type="Proteomes" id="UP001195769">
    <property type="component" value="Unassembled WGS sequence"/>
</dbReference>
<proteinExistence type="predicted"/>
<evidence type="ECO:0000313" key="3">
    <source>
        <dbReference type="Proteomes" id="UP001195769"/>
    </source>
</evidence>
<protein>
    <submittedName>
        <fullName evidence="2">Uncharacterized protein</fullName>
    </submittedName>
</protein>
<accession>A0AAD4HEI1</accession>
<evidence type="ECO:0000313" key="2">
    <source>
        <dbReference type="EMBL" id="KAG1893577.1"/>
    </source>
</evidence>
<evidence type="ECO:0000256" key="1">
    <source>
        <dbReference type="SAM" id="MobiDB-lite"/>
    </source>
</evidence>